<geneLocation type="plasmid" evidence="2">
    <name>pnfsy06</name>
</geneLocation>
<name>A0A2K8T7S3_9NOSO</name>
<dbReference type="RefSeq" id="WP_100903693.1">
    <property type="nucleotide sequence ID" value="NZ_CAWNNC010000007.1"/>
</dbReference>
<proteinExistence type="predicted"/>
<keyword evidence="1" id="KW-0614">Plasmid</keyword>
<dbReference type="Pfam" id="PF07154">
    <property type="entry name" value="DUF1392"/>
    <property type="match status" value="1"/>
</dbReference>
<dbReference type="KEGG" id="nfl:COO91_09824"/>
<accession>A0A2K8T7S3</accession>
<organism evidence="1 2">
    <name type="scientific">Nostoc flagelliforme CCNUN1</name>
    <dbReference type="NCBI Taxonomy" id="2038116"/>
    <lineage>
        <taxon>Bacteria</taxon>
        <taxon>Bacillati</taxon>
        <taxon>Cyanobacteriota</taxon>
        <taxon>Cyanophyceae</taxon>
        <taxon>Nostocales</taxon>
        <taxon>Nostocaceae</taxon>
        <taxon>Nostoc</taxon>
    </lineage>
</organism>
<dbReference type="EMBL" id="CP024791">
    <property type="protein sequence ID" value="AUB43643.1"/>
    <property type="molecule type" value="Genomic_DNA"/>
</dbReference>
<protein>
    <recommendedName>
        <fullName evidence="3">DUF1392 domain-containing protein</fullName>
    </recommendedName>
</protein>
<evidence type="ECO:0000313" key="1">
    <source>
        <dbReference type="EMBL" id="AUB43643.1"/>
    </source>
</evidence>
<reference evidence="1 2" key="1">
    <citation type="submission" date="2017-11" db="EMBL/GenBank/DDBJ databases">
        <title>Complete genome of a free-living desiccation-tolerant cyanobacterium and its photosynthetic adaptation to extreme terrestrial habitat.</title>
        <authorList>
            <person name="Shang J."/>
        </authorList>
    </citation>
    <scope>NUCLEOTIDE SEQUENCE [LARGE SCALE GENOMIC DNA]</scope>
    <source>
        <strain evidence="1 2">CCNUN1</strain>
        <plasmid evidence="2">pnfsy06</plasmid>
    </source>
</reference>
<dbReference type="OrthoDB" id="484445at2"/>
<evidence type="ECO:0008006" key="3">
    <source>
        <dbReference type="Google" id="ProtNLM"/>
    </source>
</evidence>
<dbReference type="AlphaFoldDB" id="A0A2K8T7S3"/>
<sequence length="152" mass="17314">MIDNINALLTNWYLSPPWGKTIPPVEVNLLERVYLRTTRTFGYCCGMQWKHETWLYSINCRDEILHATQNQIIGTGELEATTVQKPAFVLGERVILCSHDKGTKQRLVLGIALVHNSWFYVVELVSPTLIKTPTISNRFSLVGEKSLVRVKA</sequence>
<keyword evidence="2" id="KW-1185">Reference proteome</keyword>
<evidence type="ECO:0000313" key="2">
    <source>
        <dbReference type="Proteomes" id="UP000232003"/>
    </source>
</evidence>
<gene>
    <name evidence="1" type="ORF">COO91_09824</name>
</gene>
<dbReference type="InterPro" id="IPR009824">
    <property type="entry name" value="DUF1392"/>
</dbReference>
<dbReference type="Proteomes" id="UP000232003">
    <property type="component" value="Plasmid pNFSY06"/>
</dbReference>